<dbReference type="PANTHER" id="PTHR10057">
    <property type="entry name" value="PERIPHERAL-TYPE BENZODIAZEPINE RECEPTOR"/>
    <property type="match status" value="1"/>
</dbReference>
<dbReference type="FunFam" id="1.20.1260.100:FF:000001">
    <property type="entry name" value="translocator protein 2"/>
    <property type="match status" value="1"/>
</dbReference>
<evidence type="ECO:0000313" key="7">
    <source>
        <dbReference type="EMBL" id="AGB38142.1"/>
    </source>
</evidence>
<protein>
    <submittedName>
        <fullName evidence="7">Tryptophan-rich sensory protein</fullName>
    </submittedName>
</protein>
<dbReference type="CDD" id="cd15904">
    <property type="entry name" value="TSPO_MBR"/>
    <property type="match status" value="1"/>
</dbReference>
<reference evidence="7 8" key="1">
    <citation type="submission" date="2012-11" db="EMBL/GenBank/DDBJ databases">
        <title>FINISHED of Natronococcus occultus SP4, DSM 3396.</title>
        <authorList>
            <consortium name="DOE Joint Genome Institute"/>
            <person name="Eisen J."/>
            <person name="Huntemann M."/>
            <person name="Wei C.-L."/>
            <person name="Han J."/>
            <person name="Detter J.C."/>
            <person name="Han C."/>
            <person name="Tapia R."/>
            <person name="Chen A."/>
            <person name="Kyrpides N."/>
            <person name="Mavromatis K."/>
            <person name="Markowitz V."/>
            <person name="Szeto E."/>
            <person name="Ivanova N."/>
            <person name="Mikhailova N."/>
            <person name="Ovchinnikova G."/>
            <person name="Pagani I."/>
            <person name="Pati A."/>
            <person name="Goodwin L."/>
            <person name="Nordberg H.P."/>
            <person name="Cantor M.N."/>
            <person name="Hua S.X."/>
            <person name="Woyke T."/>
            <person name="Eisen J."/>
            <person name="Klenk H.-P."/>
            <person name="Klenk H.-P."/>
        </authorList>
    </citation>
    <scope>NUCLEOTIDE SEQUENCE [LARGE SCALE GENOMIC DNA]</scope>
    <source>
        <strain evidence="7 8">SP4</strain>
    </source>
</reference>
<dbReference type="Gene3D" id="1.20.1260.100">
    <property type="entry name" value="TspO/MBR protein"/>
    <property type="match status" value="1"/>
</dbReference>
<organism evidence="7 8">
    <name type="scientific">Natronococcus occultus SP4</name>
    <dbReference type="NCBI Taxonomy" id="694430"/>
    <lineage>
        <taxon>Archaea</taxon>
        <taxon>Methanobacteriati</taxon>
        <taxon>Methanobacteriota</taxon>
        <taxon>Stenosarchaea group</taxon>
        <taxon>Halobacteria</taxon>
        <taxon>Halobacteriales</taxon>
        <taxon>Natrialbaceae</taxon>
        <taxon>Natronococcus</taxon>
    </lineage>
</organism>
<evidence type="ECO:0000256" key="6">
    <source>
        <dbReference type="SAM" id="Phobius"/>
    </source>
</evidence>
<dbReference type="STRING" id="694430.Natoc_2366"/>
<feature type="transmembrane region" description="Helical" evidence="6">
    <location>
        <begin position="21"/>
        <end position="40"/>
    </location>
</feature>
<feature type="transmembrane region" description="Helical" evidence="6">
    <location>
        <begin position="147"/>
        <end position="168"/>
    </location>
</feature>
<comment type="subcellular location">
    <subcellularLocation>
        <location evidence="1">Membrane</location>
        <topology evidence="1">Multi-pass membrane protein</topology>
    </subcellularLocation>
</comment>
<gene>
    <name evidence="7" type="ORF">Natoc_2366</name>
</gene>
<name>L0JYL3_9EURY</name>
<dbReference type="AlphaFoldDB" id="L0JYL3"/>
<dbReference type="InterPro" id="IPR004307">
    <property type="entry name" value="TspO_MBR"/>
</dbReference>
<dbReference type="GO" id="GO:0016020">
    <property type="term" value="C:membrane"/>
    <property type="evidence" value="ECO:0007669"/>
    <property type="project" value="UniProtKB-SubCell"/>
</dbReference>
<sequence>MPPRIDRTAPETFGDGEWRELGLAVGFCELAGVVPGLLTAKDVDEWYPTLEKPPRTPPGWVFPPVWTVLFATMGVAWHLIRRDRTASPRRKRRAERTFLLQLALNALWSLVFFGRRSTLGGLVVIALLGPAIAVTIAAFARIDRRAALLLVPYLCWVAFATTLNYGLWKRNRGR</sequence>
<accession>L0JYL3</accession>
<proteinExistence type="inferred from homology"/>
<dbReference type="PANTHER" id="PTHR10057:SF0">
    <property type="entry name" value="TRANSLOCATOR PROTEIN"/>
    <property type="match status" value="1"/>
</dbReference>
<evidence type="ECO:0000256" key="1">
    <source>
        <dbReference type="ARBA" id="ARBA00004141"/>
    </source>
</evidence>
<dbReference type="HOGENOM" id="CLU_091805_2_0_2"/>
<dbReference type="Pfam" id="PF03073">
    <property type="entry name" value="TspO_MBR"/>
    <property type="match status" value="1"/>
</dbReference>
<keyword evidence="4 6" id="KW-1133">Transmembrane helix</keyword>
<dbReference type="Proteomes" id="UP000010878">
    <property type="component" value="Chromosome"/>
</dbReference>
<keyword evidence="5 6" id="KW-0472">Membrane</keyword>
<evidence type="ECO:0000256" key="2">
    <source>
        <dbReference type="ARBA" id="ARBA00007524"/>
    </source>
</evidence>
<dbReference type="EMBL" id="CP003929">
    <property type="protein sequence ID" value="AGB38142.1"/>
    <property type="molecule type" value="Genomic_DNA"/>
</dbReference>
<evidence type="ECO:0000256" key="5">
    <source>
        <dbReference type="ARBA" id="ARBA00023136"/>
    </source>
</evidence>
<dbReference type="PIRSF" id="PIRSF005859">
    <property type="entry name" value="PBR"/>
    <property type="match status" value="1"/>
</dbReference>
<feature type="transmembrane region" description="Helical" evidence="6">
    <location>
        <begin position="120"/>
        <end position="140"/>
    </location>
</feature>
<dbReference type="KEGG" id="nou:Natoc_2366"/>
<comment type="similarity">
    <text evidence="2">Belongs to the TspO/BZRP family.</text>
</comment>
<evidence type="ECO:0000313" key="8">
    <source>
        <dbReference type="Proteomes" id="UP000010878"/>
    </source>
</evidence>
<keyword evidence="8" id="KW-1185">Reference proteome</keyword>
<keyword evidence="3 6" id="KW-0812">Transmembrane</keyword>
<dbReference type="OrthoDB" id="212929at2157"/>
<dbReference type="InterPro" id="IPR038330">
    <property type="entry name" value="TspO/MBR-related_sf"/>
</dbReference>
<evidence type="ECO:0000256" key="3">
    <source>
        <dbReference type="ARBA" id="ARBA00022692"/>
    </source>
</evidence>
<feature type="transmembrane region" description="Helical" evidence="6">
    <location>
        <begin position="60"/>
        <end position="77"/>
    </location>
</feature>
<dbReference type="GO" id="GO:0033013">
    <property type="term" value="P:tetrapyrrole metabolic process"/>
    <property type="evidence" value="ECO:0007669"/>
    <property type="project" value="UniProtKB-ARBA"/>
</dbReference>
<dbReference type="GeneID" id="14404050"/>
<evidence type="ECO:0000256" key="4">
    <source>
        <dbReference type="ARBA" id="ARBA00022989"/>
    </source>
</evidence>
<dbReference type="RefSeq" id="WP_015321584.1">
    <property type="nucleotide sequence ID" value="NC_019974.1"/>
</dbReference>
<dbReference type="eggNOG" id="arCOG04434">
    <property type="taxonomic scope" value="Archaea"/>
</dbReference>